<reference evidence="2 3" key="1">
    <citation type="journal article" date="2018" name="Nat. Biotechnol.">
        <title>A standardized bacterial taxonomy based on genome phylogeny substantially revises the tree of life.</title>
        <authorList>
            <person name="Parks D.H."/>
            <person name="Chuvochina M."/>
            <person name="Waite D.W."/>
            <person name="Rinke C."/>
            <person name="Skarshewski A."/>
            <person name="Chaumeil P.A."/>
            <person name="Hugenholtz P."/>
        </authorList>
    </citation>
    <scope>NUCLEOTIDE SEQUENCE [LARGE SCALE GENOMIC DNA]</scope>
    <source>
        <strain evidence="2">UBA9956</strain>
    </source>
</reference>
<accession>A0A350H947</accession>
<evidence type="ECO:0000313" key="3">
    <source>
        <dbReference type="Proteomes" id="UP000264062"/>
    </source>
</evidence>
<dbReference type="SUPFAM" id="SSF52540">
    <property type="entry name" value="P-loop containing nucleoside triphosphate hydrolases"/>
    <property type="match status" value="1"/>
</dbReference>
<dbReference type="Pfam" id="PF12705">
    <property type="entry name" value="PDDEXK_1"/>
    <property type="match status" value="1"/>
</dbReference>
<organism evidence="2 3">
    <name type="scientific">candidate division WOR-3 bacterium</name>
    <dbReference type="NCBI Taxonomy" id="2052148"/>
    <lineage>
        <taxon>Bacteria</taxon>
        <taxon>Bacteria division WOR-3</taxon>
    </lineage>
</organism>
<dbReference type="Gene3D" id="3.90.320.10">
    <property type="match status" value="1"/>
</dbReference>
<dbReference type="InterPro" id="IPR027417">
    <property type="entry name" value="P-loop_NTPase"/>
</dbReference>
<dbReference type="EMBL" id="DMZY01000081">
    <property type="protein sequence ID" value="HAV92063.1"/>
    <property type="molecule type" value="Genomic_DNA"/>
</dbReference>
<dbReference type="InterPro" id="IPR038726">
    <property type="entry name" value="PDDEXK_AddAB-type"/>
</dbReference>
<dbReference type="InterPro" id="IPR011604">
    <property type="entry name" value="PDDEXK-like_dom_sf"/>
</dbReference>
<feature type="domain" description="PD-(D/E)XK endonuclease-like" evidence="1">
    <location>
        <begin position="333"/>
        <end position="596"/>
    </location>
</feature>
<protein>
    <recommendedName>
        <fullName evidence="1">PD-(D/E)XK endonuclease-like domain-containing protein</fullName>
    </recommendedName>
</protein>
<sequence length="604" mass="69939">MLPVVNGLPESADKINITMGYPLIQTPIAQFIIKMIRMHSEKNEKGFYYKDVLDLIDSSYSRQRLKEHYFAARGRLLSGDSSFVSYDDIFRGFKSEMFDEVFMWYDEAQNLLPLKFILKKIVNSVVIAGSEGENDILSESNSVKIVQILTRLITVLENDDSLKIKNDAGKLAILIERMIMGESVPFSGDPLQEFQVMGMLESRCLEFEKTAVLSVNEGIMPKGKNFSSYIPNDLRESWGLPTYKHSSALFSYYFYSILFKSREFYAVYAEGGDENYNEKSRFIEQINWEARRGGIFEGRVASVSKNYEAESIRGMESIEKTERIMKRLKELKYSPTSLISYMIDPVRFFFEYVLKIRNENERDEVGANIIGTATHDALQIMYEKNKGVIFAKENVILSETLIEKMIVDSFAENKIHNTESGKPYLMKRVVMEMIKNFVRADIERAHGNIKLFDLEGELSGSVEVNGGKIDLHGKFDRIEEKDDEIKICDYKSGIAEKSELKIYDRENLIDIIKWKEHPMKYAKTFQLLFYGYLAHNDMKFSNKRITMAIYSLRKPNDVFDLVYESNEKVVFNDELNEKFKMILVGILNEILNSGMPFKKQKEEE</sequence>
<dbReference type="Proteomes" id="UP000264062">
    <property type="component" value="Unassembled WGS sequence"/>
</dbReference>
<name>A0A350H947_UNCW3</name>
<gene>
    <name evidence="2" type="ORF">DCW38_02655</name>
</gene>
<evidence type="ECO:0000259" key="1">
    <source>
        <dbReference type="Pfam" id="PF12705"/>
    </source>
</evidence>
<dbReference type="AlphaFoldDB" id="A0A350H947"/>
<proteinExistence type="predicted"/>
<comment type="caution">
    <text evidence="2">The sequence shown here is derived from an EMBL/GenBank/DDBJ whole genome shotgun (WGS) entry which is preliminary data.</text>
</comment>
<evidence type="ECO:0000313" key="2">
    <source>
        <dbReference type="EMBL" id="HAV92063.1"/>
    </source>
</evidence>